<reference evidence="1 4" key="2">
    <citation type="submission" date="2020-04" db="EMBL/GenBank/DDBJ databases">
        <authorList>
            <person name="Hitch T.C.A."/>
            <person name="Wylensek D."/>
            <person name="Clavel T."/>
        </authorList>
    </citation>
    <scope>NUCLEOTIDE SEQUENCE [LARGE SCALE GENOMIC DNA]</scope>
    <source>
        <strain evidence="1 4">Med78_4-601-WT-2</strain>
    </source>
</reference>
<dbReference type="EMBL" id="CP032452">
    <property type="protein sequence ID" value="QEZ67709.1"/>
    <property type="molecule type" value="Genomic_DNA"/>
</dbReference>
<dbReference type="Proteomes" id="UP000573963">
    <property type="component" value="Unassembled WGS sequence"/>
</dbReference>
<name>A0A5P3X9Y8_PARBF</name>
<evidence type="ECO:0000313" key="4">
    <source>
        <dbReference type="Proteomes" id="UP000573963"/>
    </source>
</evidence>
<evidence type="ECO:0000313" key="2">
    <source>
        <dbReference type="EMBL" id="QEZ67709.1"/>
    </source>
</evidence>
<protein>
    <submittedName>
        <fullName evidence="2">Uncharacterized protein</fullName>
    </submittedName>
</protein>
<gene>
    <name evidence="2" type="ORF">D4A35_01715</name>
    <name evidence="1" type="ORF">HF875_04415</name>
</gene>
<proteinExistence type="predicted"/>
<sequence>MRSKAVNLIDDRLFKVKILSSGGDNINLKFPVEFVKRMVKINGLKWLNLKTDVLDTDNLAKTVMQALDYNLTGNIVNIKTKNNDLIKINID</sequence>
<evidence type="ECO:0000313" key="1">
    <source>
        <dbReference type="EMBL" id="NME08750.1"/>
    </source>
</evidence>
<dbReference type="EMBL" id="JABAFD010000002">
    <property type="protein sequence ID" value="NME08750.1"/>
    <property type="molecule type" value="Genomic_DNA"/>
</dbReference>
<organism evidence="2 3">
    <name type="scientific">Paraclostridium bifermentans</name>
    <name type="common">Clostridium bifermentans</name>
    <dbReference type="NCBI Taxonomy" id="1490"/>
    <lineage>
        <taxon>Bacteria</taxon>
        <taxon>Bacillati</taxon>
        <taxon>Bacillota</taxon>
        <taxon>Clostridia</taxon>
        <taxon>Peptostreptococcales</taxon>
        <taxon>Peptostreptococcaceae</taxon>
        <taxon>Paraclostridium</taxon>
    </lineage>
</organism>
<dbReference type="Proteomes" id="UP000326961">
    <property type="component" value="Chromosome"/>
</dbReference>
<evidence type="ECO:0000313" key="3">
    <source>
        <dbReference type="Proteomes" id="UP000326961"/>
    </source>
</evidence>
<dbReference type="RefSeq" id="WP_021432921.1">
    <property type="nucleotide sequence ID" value="NZ_BROK01000127.1"/>
</dbReference>
<dbReference type="GeneID" id="67472598"/>
<dbReference type="AlphaFoldDB" id="A0A5P3X9Y8"/>
<accession>A0A5P3X9Y8</accession>
<reference evidence="2 3" key="1">
    <citation type="submission" date="2018-09" db="EMBL/GenBank/DDBJ databases">
        <title>A clostridial neurotoxin that targets Anopheles mosquitoes.</title>
        <authorList>
            <person name="Contreras E."/>
            <person name="Masuyer G."/>
            <person name="Qureshi N."/>
            <person name="Chawla S."/>
            <person name="Lim H.L."/>
            <person name="Chen J."/>
            <person name="Stenmark P."/>
            <person name="Gill S."/>
        </authorList>
    </citation>
    <scope>NUCLEOTIDE SEQUENCE [LARGE SCALE GENOMIC DNA]</scope>
    <source>
        <strain evidence="2 3">Cbm</strain>
    </source>
</reference>